<proteinExistence type="predicted"/>
<accession>A0A2Z5TKP0</accession>
<dbReference type="SFLD" id="SFLDG01140">
    <property type="entry name" value="C2.B:_Phosphomannomutase_and_P"/>
    <property type="match status" value="1"/>
</dbReference>
<dbReference type="Gene3D" id="3.30.1240.10">
    <property type="match status" value="1"/>
</dbReference>
<dbReference type="EMBL" id="AP018400">
    <property type="protein sequence ID" value="BBA91970.1"/>
    <property type="molecule type" value="Genomic_DNA"/>
</dbReference>
<reference evidence="1 2" key="1">
    <citation type="journal article" date="2018" name="Genome Biol. Evol.">
        <title>Complete Genome Sequence of Streptococcus ruminantium sp. nov. GUT-187T (=DSM 104980T =JCM 31869T), the Type Strain of S. ruminantium, and Comparison with Genome Sequences of Streptococcus suis Strains.</title>
        <authorList>
            <person name="Tohya M."/>
            <person name="Sekizaki T."/>
            <person name="Miyoshi-Akiyama T."/>
        </authorList>
    </citation>
    <scope>NUCLEOTIDE SEQUENCE [LARGE SCALE GENOMIC DNA]</scope>
    <source>
        <strain evidence="1 2">GUT187T</strain>
    </source>
</reference>
<dbReference type="InterPro" id="IPR000150">
    <property type="entry name" value="Cof"/>
</dbReference>
<dbReference type="SUPFAM" id="SSF56784">
    <property type="entry name" value="HAD-like"/>
    <property type="match status" value="1"/>
</dbReference>
<dbReference type="PROSITE" id="PS01228">
    <property type="entry name" value="COF_1"/>
    <property type="match status" value="1"/>
</dbReference>
<dbReference type="PANTHER" id="PTHR10000">
    <property type="entry name" value="PHOSPHOSERINE PHOSPHATASE"/>
    <property type="match status" value="1"/>
</dbReference>
<dbReference type="InterPro" id="IPR036412">
    <property type="entry name" value="HAD-like_sf"/>
</dbReference>
<organism evidence="1 2">
    <name type="scientific">Streptococcus ruminantium</name>
    <dbReference type="NCBI Taxonomy" id="1917441"/>
    <lineage>
        <taxon>Bacteria</taxon>
        <taxon>Bacillati</taxon>
        <taxon>Bacillota</taxon>
        <taxon>Bacilli</taxon>
        <taxon>Lactobacillales</taxon>
        <taxon>Streptococcaceae</taxon>
        <taxon>Streptococcus</taxon>
    </lineage>
</organism>
<dbReference type="GO" id="GO:0016791">
    <property type="term" value="F:phosphatase activity"/>
    <property type="evidence" value="ECO:0007669"/>
    <property type="project" value="TreeGrafter"/>
</dbReference>
<dbReference type="OrthoDB" id="9810101at2"/>
<dbReference type="NCBIfam" id="TIGR01484">
    <property type="entry name" value="HAD-SF-IIB"/>
    <property type="match status" value="1"/>
</dbReference>
<dbReference type="GO" id="GO:0005829">
    <property type="term" value="C:cytosol"/>
    <property type="evidence" value="ECO:0007669"/>
    <property type="project" value="TreeGrafter"/>
</dbReference>
<dbReference type="NCBIfam" id="TIGR00099">
    <property type="entry name" value="Cof-subfamily"/>
    <property type="match status" value="1"/>
</dbReference>
<dbReference type="GO" id="GO:0000287">
    <property type="term" value="F:magnesium ion binding"/>
    <property type="evidence" value="ECO:0007669"/>
    <property type="project" value="TreeGrafter"/>
</dbReference>
<dbReference type="Proteomes" id="UP000269331">
    <property type="component" value="Chromosome"/>
</dbReference>
<dbReference type="Gene3D" id="3.40.50.1000">
    <property type="entry name" value="HAD superfamily/HAD-like"/>
    <property type="match status" value="1"/>
</dbReference>
<sequence>MTIKAVFFDIDGTLLTDNRMVSKSTILAINALKEKGILVGLATGRGPRFILQYMASLGLDLAIAYNGQYIFSREEVIYSQVLESKQIEQIIEYAQLHRKELSFGTARGVFGSKIMSAGMGNFAYRVTRMIPESWATFVHFIFNRIVRWISPQQQNDLKNFLLQPIYQLMLLVSEEETQMLEERFSDVSFTRSSPYATDIISKGNSKLTGILRIAKQYQFSLDNVMVFGDSDNDFEMLQEIKYSVAMGNGTVKAKQVASFVTDTNNQDGICKALIHFGVIEEKDVSEQG</sequence>
<dbReference type="SFLD" id="SFLDS00003">
    <property type="entry name" value="Haloacid_Dehalogenase"/>
    <property type="match status" value="1"/>
</dbReference>
<dbReference type="SFLD" id="SFLDG01144">
    <property type="entry name" value="C2.B.4:_PGP_Like"/>
    <property type="match status" value="1"/>
</dbReference>
<dbReference type="PANTHER" id="PTHR10000:SF25">
    <property type="entry name" value="PHOSPHATASE YKRA-RELATED"/>
    <property type="match status" value="1"/>
</dbReference>
<dbReference type="Pfam" id="PF08282">
    <property type="entry name" value="Hydrolase_3"/>
    <property type="match status" value="1"/>
</dbReference>
<dbReference type="InterPro" id="IPR023214">
    <property type="entry name" value="HAD_sf"/>
</dbReference>
<keyword evidence="1" id="KW-0378">Hydrolase</keyword>
<protein>
    <submittedName>
        <fullName evidence="1">Cof-type HAD-IIB family hydrolase</fullName>
    </submittedName>
</protein>
<gene>
    <name evidence="1" type="ORF">SR187_1740</name>
</gene>
<dbReference type="AlphaFoldDB" id="A0A2Z5TKP0"/>
<dbReference type="KEGG" id="srq:SR187_1740"/>
<name>A0A2Z5TKP0_9STRE</name>
<dbReference type="InterPro" id="IPR006379">
    <property type="entry name" value="HAD-SF_hydro_IIB"/>
</dbReference>
<evidence type="ECO:0000313" key="1">
    <source>
        <dbReference type="EMBL" id="BBA91970.1"/>
    </source>
</evidence>
<evidence type="ECO:0000313" key="2">
    <source>
        <dbReference type="Proteomes" id="UP000269331"/>
    </source>
</evidence>